<name>A0A381SRW9_9ZZZZ</name>
<dbReference type="InterPro" id="IPR029044">
    <property type="entry name" value="Nucleotide-diphossugar_trans"/>
</dbReference>
<gene>
    <name evidence="2" type="ORF">METZ01_LOCUS58932</name>
</gene>
<dbReference type="InterPro" id="IPR005835">
    <property type="entry name" value="NTP_transferase_dom"/>
</dbReference>
<proteinExistence type="predicted"/>
<feature type="domain" description="Nucleotidyl transferase" evidence="1">
    <location>
        <begin position="12"/>
        <end position="229"/>
    </location>
</feature>
<dbReference type="SUPFAM" id="SSF53448">
    <property type="entry name" value="Nucleotide-diphospho-sugar transferases"/>
    <property type="match status" value="1"/>
</dbReference>
<evidence type="ECO:0000259" key="1">
    <source>
        <dbReference type="Pfam" id="PF00483"/>
    </source>
</evidence>
<organism evidence="2">
    <name type="scientific">marine metagenome</name>
    <dbReference type="NCBI Taxonomy" id="408172"/>
    <lineage>
        <taxon>unclassified sequences</taxon>
        <taxon>metagenomes</taxon>
        <taxon>ecological metagenomes</taxon>
    </lineage>
</organism>
<evidence type="ECO:0000313" key="2">
    <source>
        <dbReference type="EMBL" id="SVA06078.1"/>
    </source>
</evidence>
<accession>A0A381SRW9</accession>
<dbReference type="AlphaFoldDB" id="A0A381SRW9"/>
<reference evidence="2" key="1">
    <citation type="submission" date="2018-05" db="EMBL/GenBank/DDBJ databases">
        <authorList>
            <person name="Lanie J.A."/>
            <person name="Ng W.-L."/>
            <person name="Kazmierczak K.M."/>
            <person name="Andrzejewski T.M."/>
            <person name="Davidsen T.M."/>
            <person name="Wayne K.J."/>
            <person name="Tettelin H."/>
            <person name="Glass J.I."/>
            <person name="Rusch D."/>
            <person name="Podicherti R."/>
            <person name="Tsui H.-C.T."/>
            <person name="Winkler M.E."/>
        </authorList>
    </citation>
    <scope>NUCLEOTIDE SEQUENCE</scope>
</reference>
<dbReference type="Pfam" id="PF00483">
    <property type="entry name" value="NTP_transferase"/>
    <property type="match status" value="1"/>
</dbReference>
<dbReference type="EMBL" id="UINC01003409">
    <property type="protein sequence ID" value="SVA06078.1"/>
    <property type="molecule type" value="Genomic_DNA"/>
</dbReference>
<sequence>MEQDDISNLDVLILCGGFGKRLKEIGQNCPKPMVEINGRPFLEILIEHISSFGFRRYILCAGFKSEVIEQYFQKKNDDNTYILSKEDEPLGTGGGIKKAESCILGSTFIVLNGDSICRANLNDFVEFHESNNASVSMAVATIDDVSEYGSVVINDRSEINGFKEKSDHIKGQGLINAGIYLFKKPILDQIPSGQNISLEKEVLPSMIGQKFYGFKTTERLFDIGTPQRLEILRSHIKLTD</sequence>
<dbReference type="PANTHER" id="PTHR22572">
    <property type="entry name" value="SUGAR-1-PHOSPHATE GUANYL TRANSFERASE"/>
    <property type="match status" value="1"/>
</dbReference>
<protein>
    <recommendedName>
        <fullName evidence="1">Nucleotidyl transferase domain-containing protein</fullName>
    </recommendedName>
</protein>
<dbReference type="InterPro" id="IPR050486">
    <property type="entry name" value="Mannose-1P_guanyltransferase"/>
</dbReference>
<dbReference type="Gene3D" id="3.90.550.10">
    <property type="entry name" value="Spore Coat Polysaccharide Biosynthesis Protein SpsA, Chain A"/>
    <property type="match status" value="1"/>
</dbReference>